<gene>
    <name evidence="2" type="ORF">S03H2_53046</name>
</gene>
<dbReference type="AlphaFoldDB" id="X1HN32"/>
<dbReference type="InterPro" id="IPR053135">
    <property type="entry name" value="AKR2_Oxidoreductase"/>
</dbReference>
<accession>X1HN32</accession>
<reference evidence="2" key="1">
    <citation type="journal article" date="2014" name="Front. Microbiol.">
        <title>High frequency of phylogenetically diverse reductive dehalogenase-homologous genes in deep subseafloor sedimentary metagenomes.</title>
        <authorList>
            <person name="Kawai M."/>
            <person name="Futagami T."/>
            <person name="Toyoda A."/>
            <person name="Takaki Y."/>
            <person name="Nishi S."/>
            <person name="Hori S."/>
            <person name="Arai W."/>
            <person name="Tsubouchi T."/>
            <person name="Morono Y."/>
            <person name="Uchiyama I."/>
            <person name="Ito T."/>
            <person name="Fujiyama A."/>
            <person name="Inagaki F."/>
            <person name="Takami H."/>
        </authorList>
    </citation>
    <scope>NUCLEOTIDE SEQUENCE</scope>
    <source>
        <strain evidence="2">Expedition CK06-06</strain>
    </source>
</reference>
<dbReference type="Pfam" id="PF00248">
    <property type="entry name" value="Aldo_ket_red"/>
    <property type="match status" value="1"/>
</dbReference>
<protein>
    <recommendedName>
        <fullName evidence="1">NADP-dependent oxidoreductase domain-containing protein</fullName>
    </recommendedName>
</protein>
<sequence length="78" mass="8356">MEKRVLGKTGEELSIVGFGGVIVVDESAEDSARHVARAVQRGVNYFDAAPGYGNAEIMLGPALEPYRKNVFLACKTGQ</sequence>
<organism evidence="2">
    <name type="scientific">marine sediment metagenome</name>
    <dbReference type="NCBI Taxonomy" id="412755"/>
    <lineage>
        <taxon>unclassified sequences</taxon>
        <taxon>metagenomes</taxon>
        <taxon>ecological metagenomes</taxon>
    </lineage>
</organism>
<evidence type="ECO:0000313" key="2">
    <source>
        <dbReference type="EMBL" id="GAH70902.1"/>
    </source>
</evidence>
<dbReference type="InterPro" id="IPR023210">
    <property type="entry name" value="NADP_OxRdtase_dom"/>
</dbReference>
<dbReference type="EMBL" id="BARU01033740">
    <property type="protein sequence ID" value="GAH70902.1"/>
    <property type="molecule type" value="Genomic_DNA"/>
</dbReference>
<dbReference type="PANTHER" id="PTHR43312">
    <property type="entry name" value="D-THREO-ALDOSE 1-DEHYDROGENASE"/>
    <property type="match status" value="1"/>
</dbReference>
<dbReference type="InterPro" id="IPR036812">
    <property type="entry name" value="NAD(P)_OxRdtase_dom_sf"/>
</dbReference>
<dbReference type="Gene3D" id="3.20.20.100">
    <property type="entry name" value="NADP-dependent oxidoreductase domain"/>
    <property type="match status" value="1"/>
</dbReference>
<comment type="caution">
    <text evidence="2">The sequence shown here is derived from an EMBL/GenBank/DDBJ whole genome shotgun (WGS) entry which is preliminary data.</text>
</comment>
<feature type="domain" description="NADP-dependent oxidoreductase" evidence="1">
    <location>
        <begin position="27"/>
        <end position="76"/>
    </location>
</feature>
<dbReference type="SUPFAM" id="SSF51430">
    <property type="entry name" value="NAD(P)-linked oxidoreductase"/>
    <property type="match status" value="1"/>
</dbReference>
<proteinExistence type="predicted"/>
<name>X1HN32_9ZZZZ</name>
<dbReference type="PANTHER" id="PTHR43312:SF1">
    <property type="entry name" value="NADP-DEPENDENT OXIDOREDUCTASE DOMAIN-CONTAINING PROTEIN"/>
    <property type="match status" value="1"/>
</dbReference>
<feature type="non-terminal residue" evidence="2">
    <location>
        <position position="78"/>
    </location>
</feature>
<evidence type="ECO:0000259" key="1">
    <source>
        <dbReference type="Pfam" id="PF00248"/>
    </source>
</evidence>